<dbReference type="Proteomes" id="UP000585363">
    <property type="component" value="Unassembled WGS sequence"/>
</dbReference>
<gene>
    <name evidence="7" type="primary">mgrB</name>
    <name evidence="7" type="ORF">GW590_08610</name>
</gene>
<evidence type="ECO:0000256" key="3">
    <source>
        <dbReference type="ARBA" id="ARBA00022692"/>
    </source>
</evidence>
<protein>
    <submittedName>
        <fullName evidence="7">PhoP/PhoQ regulator MgrB</fullName>
    </submittedName>
</protein>
<name>A0A848MGY3_9GAMM</name>
<evidence type="ECO:0000256" key="1">
    <source>
        <dbReference type="ARBA" id="ARBA00022475"/>
    </source>
</evidence>
<dbReference type="Pfam" id="PF13998">
    <property type="entry name" value="MgrB"/>
    <property type="match status" value="1"/>
</dbReference>
<evidence type="ECO:0000313" key="7">
    <source>
        <dbReference type="EMBL" id="NMP26925.1"/>
    </source>
</evidence>
<keyword evidence="1" id="KW-1003">Cell membrane</keyword>
<reference evidence="7 8" key="1">
    <citation type="submission" date="2020-01" db="EMBL/GenBank/DDBJ databases">
        <authorList>
            <person name="Lee S.D."/>
        </authorList>
    </citation>
    <scope>NUCLEOTIDE SEQUENCE [LARGE SCALE GENOMIC DNA]</scope>
    <source>
        <strain evidence="7 8">SAP-1</strain>
    </source>
</reference>
<dbReference type="AlphaFoldDB" id="A0A848MGY3"/>
<reference evidence="7 8" key="2">
    <citation type="submission" date="2020-06" db="EMBL/GenBank/DDBJ databases">
        <title>Polyphasic characterization of a Rahnella strain isolated from tree sap.</title>
        <authorList>
            <person name="Kim I.S."/>
        </authorList>
    </citation>
    <scope>NUCLEOTIDE SEQUENCE [LARGE SCALE GENOMIC DNA]</scope>
    <source>
        <strain evidence="7 8">SAP-1</strain>
    </source>
</reference>
<evidence type="ECO:0000313" key="8">
    <source>
        <dbReference type="Proteomes" id="UP000585363"/>
    </source>
</evidence>
<feature type="transmembrane region" description="Helical" evidence="6">
    <location>
        <begin position="39"/>
        <end position="60"/>
    </location>
</feature>
<keyword evidence="4 6" id="KW-1133">Transmembrane helix</keyword>
<evidence type="ECO:0000256" key="2">
    <source>
        <dbReference type="ARBA" id="ARBA00022519"/>
    </source>
</evidence>
<proteinExistence type="predicted"/>
<keyword evidence="3 6" id="KW-0812">Transmembrane</keyword>
<keyword evidence="2" id="KW-0997">Cell inner membrane</keyword>
<dbReference type="InterPro" id="IPR020907">
    <property type="entry name" value="MgrB"/>
</dbReference>
<keyword evidence="8" id="KW-1185">Reference proteome</keyword>
<organism evidence="7 8">
    <name type="scientific">Rouxiella aceris</name>
    <dbReference type="NCBI Taxonomy" id="2703884"/>
    <lineage>
        <taxon>Bacteria</taxon>
        <taxon>Pseudomonadati</taxon>
        <taxon>Pseudomonadota</taxon>
        <taxon>Gammaproteobacteria</taxon>
        <taxon>Enterobacterales</taxon>
        <taxon>Yersiniaceae</taxon>
        <taxon>Rouxiella</taxon>
    </lineage>
</organism>
<evidence type="ECO:0000256" key="4">
    <source>
        <dbReference type="ARBA" id="ARBA00022989"/>
    </source>
</evidence>
<evidence type="ECO:0000256" key="5">
    <source>
        <dbReference type="ARBA" id="ARBA00023136"/>
    </source>
</evidence>
<keyword evidence="5 6" id="KW-0472">Membrane</keyword>
<evidence type="ECO:0000256" key="6">
    <source>
        <dbReference type="SAM" id="Phobius"/>
    </source>
</evidence>
<dbReference type="EMBL" id="JAADJU010000004">
    <property type="protein sequence ID" value="NMP26925.1"/>
    <property type="molecule type" value="Genomic_DNA"/>
</dbReference>
<comment type="caution">
    <text evidence="7">The sequence shown here is derived from an EMBL/GenBank/DDBJ whole genome shotgun (WGS) entry which is preliminary data.</text>
</comment>
<accession>A0A848MGY3</accession>
<sequence>MGSYFHTCRTQILGIEKRVITLKRSAIKLKKPVFTIKKIIVFIVFLTLCVGLYLLALNSYCDQGGNFDLGICSVTSFIPW</sequence>